<dbReference type="InParanoid" id="E3JSM3"/>
<dbReference type="GeneID" id="10547410"/>
<evidence type="ECO:0000313" key="2">
    <source>
        <dbReference type="Proteomes" id="UP000008783"/>
    </source>
</evidence>
<evidence type="ECO:0000313" key="1">
    <source>
        <dbReference type="EMBL" id="EFP75048.2"/>
    </source>
</evidence>
<gene>
    <name evidence="1" type="ORF">PGTG_01641</name>
</gene>
<dbReference type="VEuPathDB" id="FungiDB:PGTG_01641"/>
<organism evidence="1 2">
    <name type="scientific">Puccinia graminis f. sp. tritici (strain CRL 75-36-700-3 / race SCCL)</name>
    <name type="common">Black stem rust fungus</name>
    <dbReference type="NCBI Taxonomy" id="418459"/>
    <lineage>
        <taxon>Eukaryota</taxon>
        <taxon>Fungi</taxon>
        <taxon>Dikarya</taxon>
        <taxon>Basidiomycota</taxon>
        <taxon>Pucciniomycotina</taxon>
        <taxon>Pucciniomycetes</taxon>
        <taxon>Pucciniales</taxon>
        <taxon>Pucciniaceae</taxon>
        <taxon>Puccinia</taxon>
    </lineage>
</organism>
<dbReference type="RefSeq" id="XP_003319467.2">
    <property type="nucleotide sequence ID" value="XM_003319419.2"/>
</dbReference>
<name>E3JSM3_PUCGT</name>
<dbReference type="Proteomes" id="UP000008783">
    <property type="component" value="Unassembled WGS sequence"/>
</dbReference>
<accession>E3JSM3</accession>
<proteinExistence type="predicted"/>
<protein>
    <submittedName>
        <fullName evidence="1">Uncharacterized protein</fullName>
    </submittedName>
</protein>
<dbReference type="KEGG" id="pgr:PGTG_01641"/>
<sequence length="201" mass="21604">MKCTGDSTLLGKTLRYCIPKNTGKHHCLALQGFGSFKKTPTYTTGACRRQPARTLDAQPDLRRPSQTFSSADVKLADLQPGGRRGRGFDPCLPSGVGVVRRCPAVNWEVSHGALLACDYGFSILVASLPGFCGPSGGTTTSRGWAARMGETCAVNFGWGSSGTGIRRVKSDQTWTGRMLMPRMAIASSSGLKYPTDHFHCR</sequence>
<dbReference type="AlphaFoldDB" id="E3JSM3"/>
<reference evidence="2" key="2">
    <citation type="journal article" date="2011" name="Proc. Natl. Acad. Sci. U.S.A.">
        <title>Obligate biotrophy features unraveled by the genomic analysis of rust fungi.</title>
        <authorList>
            <person name="Duplessis S."/>
            <person name="Cuomo C.A."/>
            <person name="Lin Y.-C."/>
            <person name="Aerts A."/>
            <person name="Tisserant E."/>
            <person name="Veneault-Fourrey C."/>
            <person name="Joly D.L."/>
            <person name="Hacquard S."/>
            <person name="Amselem J."/>
            <person name="Cantarel B.L."/>
            <person name="Chiu R."/>
            <person name="Coutinho P.M."/>
            <person name="Feau N."/>
            <person name="Field M."/>
            <person name="Frey P."/>
            <person name="Gelhaye E."/>
            <person name="Goldberg J."/>
            <person name="Grabherr M.G."/>
            <person name="Kodira C.D."/>
            <person name="Kohler A."/>
            <person name="Kuees U."/>
            <person name="Lindquist E.A."/>
            <person name="Lucas S.M."/>
            <person name="Mago R."/>
            <person name="Mauceli E."/>
            <person name="Morin E."/>
            <person name="Murat C."/>
            <person name="Pangilinan J.L."/>
            <person name="Park R."/>
            <person name="Pearson M."/>
            <person name="Quesneville H."/>
            <person name="Rouhier N."/>
            <person name="Sakthikumar S."/>
            <person name="Salamov A.A."/>
            <person name="Schmutz J."/>
            <person name="Selles B."/>
            <person name="Shapiro H."/>
            <person name="Tanguay P."/>
            <person name="Tuskan G.A."/>
            <person name="Henrissat B."/>
            <person name="Van de Peer Y."/>
            <person name="Rouze P."/>
            <person name="Ellis J.G."/>
            <person name="Dodds P.N."/>
            <person name="Schein J.E."/>
            <person name="Zhong S."/>
            <person name="Hamelin R.C."/>
            <person name="Grigoriev I.V."/>
            <person name="Szabo L.J."/>
            <person name="Martin F."/>
        </authorList>
    </citation>
    <scope>NUCLEOTIDE SEQUENCE [LARGE SCALE GENOMIC DNA]</scope>
    <source>
        <strain evidence="2">CRL 75-36-700-3 / race SCCL</strain>
    </source>
</reference>
<dbReference type="HOGENOM" id="CLU_1361013_0_0_1"/>
<dbReference type="EMBL" id="DS178263">
    <property type="protein sequence ID" value="EFP75048.2"/>
    <property type="molecule type" value="Genomic_DNA"/>
</dbReference>
<reference key="1">
    <citation type="submission" date="2007-01" db="EMBL/GenBank/DDBJ databases">
        <title>The Genome Sequence of Puccinia graminis f. sp. tritici Strain CRL 75-36-700-3.</title>
        <authorList>
            <consortium name="The Broad Institute Genome Sequencing Platform"/>
            <person name="Birren B."/>
            <person name="Lander E."/>
            <person name="Galagan J."/>
            <person name="Nusbaum C."/>
            <person name="Devon K."/>
            <person name="Cuomo C."/>
            <person name="Jaffe D."/>
            <person name="Butler J."/>
            <person name="Alvarez P."/>
            <person name="Gnerre S."/>
            <person name="Grabherr M."/>
            <person name="Mauceli E."/>
            <person name="Brockman W."/>
            <person name="Young S."/>
            <person name="LaButti K."/>
            <person name="Sykes S."/>
            <person name="DeCaprio D."/>
            <person name="Crawford M."/>
            <person name="Koehrsen M."/>
            <person name="Engels R."/>
            <person name="Montgomery P."/>
            <person name="Pearson M."/>
            <person name="Howarth C."/>
            <person name="Larson L."/>
            <person name="White J."/>
            <person name="Zeng Q."/>
            <person name="Kodira C."/>
            <person name="Yandava C."/>
            <person name="Alvarado L."/>
            <person name="O'Leary S."/>
            <person name="Szabo L."/>
            <person name="Dean R."/>
            <person name="Schein J."/>
        </authorList>
    </citation>
    <scope>NUCLEOTIDE SEQUENCE</scope>
    <source>
        <strain>CRL 75-36-700-3</strain>
    </source>
</reference>
<keyword evidence="2" id="KW-1185">Reference proteome</keyword>